<feature type="chain" id="PRO_5046221448" evidence="2">
    <location>
        <begin position="27"/>
        <end position="185"/>
    </location>
</feature>
<dbReference type="Pfam" id="PF00080">
    <property type="entry name" value="Sod_Cu"/>
    <property type="match status" value="1"/>
</dbReference>
<dbReference type="EMBL" id="BMDZ01000046">
    <property type="protein sequence ID" value="GGB50962.1"/>
    <property type="molecule type" value="Genomic_DNA"/>
</dbReference>
<name>A0ABQ1ITK7_9PROT</name>
<feature type="signal peptide" evidence="2">
    <location>
        <begin position="1"/>
        <end position="26"/>
    </location>
</feature>
<proteinExistence type="inferred from homology"/>
<keyword evidence="5" id="KW-1185">Reference proteome</keyword>
<dbReference type="InterPro" id="IPR001424">
    <property type="entry name" value="SOD_Cu_Zn_dom"/>
</dbReference>
<dbReference type="SUPFAM" id="SSF49329">
    <property type="entry name" value="Cu,Zn superoxide dismutase-like"/>
    <property type="match status" value="1"/>
</dbReference>
<comment type="similarity">
    <text evidence="1">Belongs to the Cu-Zn superoxide dismutase family.</text>
</comment>
<protein>
    <submittedName>
        <fullName evidence="4">Superoxide dismutase [Cu-Zn]</fullName>
    </submittedName>
</protein>
<sequence>MPYRSATRAAAVLAAIALATPAMSLAADDAKAPAAETTTATATFVDASGRDNGSATLTGTPTGVLIATDLRGLPPGTWVAFHIHEGDACDAEQGHKTAGGHFNPDGRAHGYLAEGGPHAGDMPNQQVAQDGTLVVEVFNSAVRLDQGDTGIMGRTLMIHAGRDDYRSQPAGAAGDRIACGVIGGA</sequence>
<dbReference type="InterPro" id="IPR024134">
    <property type="entry name" value="SOD_Cu/Zn_/chaperone"/>
</dbReference>
<evidence type="ECO:0000313" key="5">
    <source>
        <dbReference type="Proteomes" id="UP000603352"/>
    </source>
</evidence>
<evidence type="ECO:0000259" key="3">
    <source>
        <dbReference type="Pfam" id="PF00080"/>
    </source>
</evidence>
<dbReference type="PRINTS" id="PR00068">
    <property type="entry name" value="CUZNDISMTASE"/>
</dbReference>
<dbReference type="InterPro" id="IPR036423">
    <property type="entry name" value="SOD-like_Cu/Zn_dom_sf"/>
</dbReference>
<comment type="caution">
    <text evidence="4">The sequence shown here is derived from an EMBL/GenBank/DDBJ whole genome shotgun (WGS) entry which is preliminary data.</text>
</comment>
<dbReference type="Proteomes" id="UP000603352">
    <property type="component" value="Unassembled WGS sequence"/>
</dbReference>
<dbReference type="Gene3D" id="2.60.40.200">
    <property type="entry name" value="Superoxide dismutase, copper/zinc binding domain"/>
    <property type="match status" value="1"/>
</dbReference>
<evidence type="ECO:0000256" key="2">
    <source>
        <dbReference type="SAM" id="SignalP"/>
    </source>
</evidence>
<dbReference type="CDD" id="cd00305">
    <property type="entry name" value="Cu-Zn_Superoxide_Dismutase"/>
    <property type="match status" value="1"/>
</dbReference>
<dbReference type="PANTHER" id="PTHR10003">
    <property type="entry name" value="SUPEROXIDE DISMUTASE CU-ZN -RELATED"/>
    <property type="match status" value="1"/>
</dbReference>
<reference evidence="5" key="1">
    <citation type="journal article" date="2019" name="Int. J. Syst. Evol. Microbiol.">
        <title>The Global Catalogue of Microorganisms (GCM) 10K type strain sequencing project: providing services to taxonomists for standard genome sequencing and annotation.</title>
        <authorList>
            <consortium name="The Broad Institute Genomics Platform"/>
            <consortium name="The Broad Institute Genome Sequencing Center for Infectious Disease"/>
            <person name="Wu L."/>
            <person name="Ma J."/>
        </authorList>
    </citation>
    <scope>NUCLEOTIDE SEQUENCE [LARGE SCALE GENOMIC DNA]</scope>
    <source>
        <strain evidence="5">CGMCC 1.10188</strain>
    </source>
</reference>
<evidence type="ECO:0000256" key="1">
    <source>
        <dbReference type="ARBA" id="ARBA00010457"/>
    </source>
</evidence>
<keyword evidence="2" id="KW-0732">Signal</keyword>
<organism evidence="4 5">
    <name type="scientific">Tistrella bauzanensis</name>
    <dbReference type="NCBI Taxonomy" id="657419"/>
    <lineage>
        <taxon>Bacteria</taxon>
        <taxon>Pseudomonadati</taxon>
        <taxon>Pseudomonadota</taxon>
        <taxon>Alphaproteobacteria</taxon>
        <taxon>Geminicoccales</taxon>
        <taxon>Geminicoccaceae</taxon>
        <taxon>Tistrella</taxon>
    </lineage>
</organism>
<evidence type="ECO:0000313" key="4">
    <source>
        <dbReference type="EMBL" id="GGB50962.1"/>
    </source>
</evidence>
<gene>
    <name evidence="4" type="primary">sodC</name>
    <name evidence="4" type="ORF">GCM10011505_35060</name>
</gene>
<feature type="domain" description="Superoxide dismutase copper/zinc binding" evidence="3">
    <location>
        <begin position="52"/>
        <end position="182"/>
    </location>
</feature>
<accession>A0ABQ1ITK7</accession>